<dbReference type="Pfam" id="PF00520">
    <property type="entry name" value="Ion_trans"/>
    <property type="match status" value="1"/>
</dbReference>
<dbReference type="Gene3D" id="2.60.120.10">
    <property type="entry name" value="Jelly Rolls"/>
    <property type="match status" value="1"/>
</dbReference>
<dbReference type="InterPro" id="IPR003938">
    <property type="entry name" value="K_chnl_volt-dep_EAG/ELK/ERG"/>
</dbReference>
<evidence type="ECO:0000256" key="2">
    <source>
        <dbReference type="ARBA" id="ARBA00022692"/>
    </source>
</evidence>
<feature type="compositionally biased region" description="Low complexity" evidence="5">
    <location>
        <begin position="543"/>
        <end position="555"/>
    </location>
</feature>
<sequence>MGGLVPPTKVMPQGSSGANTWTSNQSTDVVDDDIMGAGASQAGAMLNVPTERRGSIKRGKTSKVLSAAVQKFGDKNDVNGNSIELGDIVKMQDKFKMPPFMIHPQSRGRKAWDIIQLVLLLYIAMVVPFRVGFGVPAEGGWFVFETIVDFTFIADIFINFATAIDPEGDGFCITNRWLVARNYFRSWFVFDVLSSLPVDLAMRLDQGSFVCSFTTCGDLYVEESSTSPTGQLFRLFRLFRLIRMVKLLKIFRLKSILSRFEDELFLFKHLVSFAKLFIMLFFVGHLCSCFFYYFSTDDFRTEEEREAMSIGALPSWLLAEFGELNPPVNSNTTSVQLFQRYVASLYWAFTTLTTVGYGDISATTLGERVFAIASMLVGGFIFSFAIASMNAVVMEQMRLKKGQEAKMDSVRSFIQDRNLPRNVRREILDFYRQQSRVAETAETRAILTEIPFRLRSTVLQLSYARIVNNLTSLCDGDAYFMMELCTHLRPSTALQSTYIYEMGEVCNDIFIVDKGTVLLFGGESARTLLELTSGEDNDGIGGRSSRPPSPSLTIPRTVELIGRWKKVTSDRRGSTVADQPIPSPEKSASPDSGFTGVAPGTGTGGPAGSTPKLLDVTKQVLKRKTTKIHDTPEPKVLSAHYELGNGCLFGENGIMNQKRRFDTAVSVDLTDMVVLQSADLHGLLSIYPKVQKALEGQVKEKLRSYLGPGKREKLTGEILGLPKKATSSRRETAPGMPDILVESASVEENDRRGSDMEMSAITPTGNGHDKGEEGPLTGRRVRRLSMTGILPPEPPEVTEPLPPSRGGDRGGSGGNAGSGSNYTDIESTFIHNRMNSLSERLDDIQHQMRVLNEGVQTLLQQRR</sequence>
<comment type="subcellular location">
    <subcellularLocation>
        <location evidence="1">Membrane</location>
        <topology evidence="1">Multi-pass membrane protein</topology>
    </subcellularLocation>
</comment>
<feature type="compositionally biased region" description="Pro residues" evidence="5">
    <location>
        <begin position="791"/>
        <end position="803"/>
    </location>
</feature>
<dbReference type="InterPro" id="IPR018490">
    <property type="entry name" value="cNMP-bd_dom_sf"/>
</dbReference>
<dbReference type="GO" id="GO:0016020">
    <property type="term" value="C:membrane"/>
    <property type="evidence" value="ECO:0007669"/>
    <property type="project" value="UniProtKB-SubCell"/>
</dbReference>
<feature type="transmembrane region" description="Helical" evidence="6">
    <location>
        <begin position="369"/>
        <end position="393"/>
    </location>
</feature>
<evidence type="ECO:0000256" key="5">
    <source>
        <dbReference type="SAM" id="MobiDB-lite"/>
    </source>
</evidence>
<feature type="compositionally biased region" description="Polar residues" evidence="5">
    <location>
        <begin position="13"/>
        <end position="26"/>
    </location>
</feature>
<dbReference type="FunFam" id="1.10.287.70:FF:000123">
    <property type="entry name" value="Potassium channel KAT3"/>
    <property type="match status" value="1"/>
</dbReference>
<evidence type="ECO:0000256" key="3">
    <source>
        <dbReference type="ARBA" id="ARBA00022989"/>
    </source>
</evidence>
<dbReference type="InterPro" id="IPR014710">
    <property type="entry name" value="RmlC-like_jellyroll"/>
</dbReference>
<dbReference type="SUPFAM" id="SSF81324">
    <property type="entry name" value="Voltage-gated potassium channels"/>
    <property type="match status" value="1"/>
</dbReference>
<proteinExistence type="predicted"/>
<feature type="transmembrane region" description="Helical" evidence="6">
    <location>
        <begin position="139"/>
        <end position="158"/>
    </location>
</feature>
<keyword evidence="3 6" id="KW-1133">Transmembrane helix</keyword>
<dbReference type="InterPro" id="IPR005821">
    <property type="entry name" value="Ion_trans_dom"/>
</dbReference>
<evidence type="ECO:0000256" key="6">
    <source>
        <dbReference type="SAM" id="Phobius"/>
    </source>
</evidence>
<dbReference type="SUPFAM" id="SSF51206">
    <property type="entry name" value="cAMP-binding domain-like"/>
    <property type="match status" value="1"/>
</dbReference>
<feature type="region of interest" description="Disordered" evidence="5">
    <location>
        <begin position="1"/>
        <end position="26"/>
    </location>
</feature>
<protein>
    <recommendedName>
        <fullName evidence="7">Ion transport domain-containing protein</fullName>
    </recommendedName>
</protein>
<keyword evidence="4 6" id="KW-0472">Membrane</keyword>
<feature type="transmembrane region" description="Helical" evidence="6">
    <location>
        <begin position="276"/>
        <end position="294"/>
    </location>
</feature>
<dbReference type="AlphaFoldDB" id="A0A7S3DFW5"/>
<accession>A0A7S3DFW5</accession>
<feature type="region of interest" description="Disordered" evidence="5">
    <location>
        <begin position="533"/>
        <end position="555"/>
    </location>
</feature>
<feature type="transmembrane region" description="Helical" evidence="6">
    <location>
        <begin position="111"/>
        <end position="133"/>
    </location>
</feature>
<reference evidence="8" key="1">
    <citation type="submission" date="2021-01" db="EMBL/GenBank/DDBJ databases">
        <authorList>
            <person name="Corre E."/>
            <person name="Pelletier E."/>
            <person name="Niang G."/>
            <person name="Scheremetjew M."/>
            <person name="Finn R."/>
            <person name="Kale V."/>
            <person name="Holt S."/>
            <person name="Cochrane G."/>
            <person name="Meng A."/>
            <person name="Brown T."/>
            <person name="Cohen L."/>
        </authorList>
    </citation>
    <scope>NUCLEOTIDE SEQUENCE</scope>
    <source>
        <strain evidence="8">NIES-2562</strain>
    </source>
</reference>
<keyword evidence="2 6" id="KW-0812">Transmembrane</keyword>
<dbReference type="Gene3D" id="1.10.287.70">
    <property type="match status" value="1"/>
</dbReference>
<evidence type="ECO:0000259" key="7">
    <source>
        <dbReference type="Pfam" id="PF00520"/>
    </source>
</evidence>
<dbReference type="GO" id="GO:0005249">
    <property type="term" value="F:voltage-gated potassium channel activity"/>
    <property type="evidence" value="ECO:0007669"/>
    <property type="project" value="InterPro"/>
</dbReference>
<organism evidence="8">
    <name type="scientific">Palpitomonas bilix</name>
    <dbReference type="NCBI Taxonomy" id="652834"/>
    <lineage>
        <taxon>Eukaryota</taxon>
        <taxon>Eukaryota incertae sedis</taxon>
    </lineage>
</organism>
<dbReference type="EMBL" id="HBIB01028426">
    <property type="protein sequence ID" value="CAE0256262.1"/>
    <property type="molecule type" value="Transcribed_RNA"/>
</dbReference>
<evidence type="ECO:0000256" key="4">
    <source>
        <dbReference type="ARBA" id="ARBA00023136"/>
    </source>
</evidence>
<evidence type="ECO:0000256" key="1">
    <source>
        <dbReference type="ARBA" id="ARBA00004141"/>
    </source>
</evidence>
<gene>
    <name evidence="8" type="ORF">PBIL07802_LOCUS18517</name>
</gene>
<feature type="region of interest" description="Disordered" evidence="5">
    <location>
        <begin position="742"/>
        <end position="823"/>
    </location>
</feature>
<feature type="domain" description="Ion transport" evidence="7">
    <location>
        <begin position="110"/>
        <end position="392"/>
    </location>
</feature>
<evidence type="ECO:0000313" key="8">
    <source>
        <dbReference type="EMBL" id="CAE0256262.1"/>
    </source>
</evidence>
<dbReference type="Gene3D" id="1.10.287.630">
    <property type="entry name" value="Helix hairpin bin"/>
    <property type="match status" value="1"/>
</dbReference>
<dbReference type="PRINTS" id="PR01463">
    <property type="entry name" value="EAGCHANLFMLY"/>
</dbReference>
<name>A0A7S3DFW5_9EUKA</name>
<dbReference type="PANTHER" id="PTHR47823">
    <property type="entry name" value="ION_TRANS DOMAIN-CONTAINING PROTEIN"/>
    <property type="match status" value="1"/>
</dbReference>
<dbReference type="PANTHER" id="PTHR47823:SF11">
    <property type="entry name" value="K+-CHANNEL ERG AND RELATED PROTEINS"/>
    <property type="match status" value="1"/>
</dbReference>
<feature type="region of interest" description="Disordered" evidence="5">
    <location>
        <begin position="569"/>
        <end position="613"/>
    </location>
</feature>